<gene>
    <name evidence="3" type="ORF">BU26DRAFT_268078</name>
</gene>
<dbReference type="Proteomes" id="UP000800094">
    <property type="component" value="Unassembled WGS sequence"/>
</dbReference>
<evidence type="ECO:0000313" key="4">
    <source>
        <dbReference type="Proteomes" id="UP000800094"/>
    </source>
</evidence>
<dbReference type="Gene3D" id="3.40.50.300">
    <property type="entry name" value="P-loop containing nucleotide triphosphate hydrolases"/>
    <property type="match status" value="1"/>
</dbReference>
<evidence type="ECO:0000313" key="3">
    <source>
        <dbReference type="EMBL" id="KAF2250663.1"/>
    </source>
</evidence>
<dbReference type="InterPro" id="IPR056693">
    <property type="entry name" value="DUF7791"/>
</dbReference>
<proteinExistence type="predicted"/>
<evidence type="ECO:0000256" key="1">
    <source>
        <dbReference type="ARBA" id="ARBA00022737"/>
    </source>
</evidence>
<dbReference type="PANTHER" id="PTHR10039">
    <property type="entry name" value="AMELOGENIN"/>
    <property type="match status" value="1"/>
</dbReference>
<dbReference type="Pfam" id="PF24883">
    <property type="entry name" value="NPHP3_N"/>
    <property type="match status" value="1"/>
</dbReference>
<dbReference type="InterPro" id="IPR027417">
    <property type="entry name" value="P-loop_NTPase"/>
</dbReference>
<sequence>MQELDQAHLLKIETILKEAATASYMYNKERQILESLLFETMRHRYHTIAEAHQRTFHWIFEPSYFHPHDPRSKIRFRDWLVSGHGLYWISGKPGSGKSTLMKYICDAPQTSNCLGEWAGHHRLIRAAFYFWSAGTDMQKCQRGLLQQLLFEILRACPDLIPVLCPHRWEGGSGSDWSLRELQAAFEKLEALKDDTKICFFIDGLDEYDGDESEIIQILQHIARLPHIKLCVSSRPWPCFEDAFGLDAVSKLYLHNLTVDDIRQFARDKLEDIPGSGLLKQEHQAFADLISKITRRAHGVFLWVFLVVRSLRKGVENGDNIPLLLRRLEEMPSDLGPFFDKLIQSVDSVYREQMATMFEVAIRAPEPMCILTYWFLDEGSYSTQNELPPPDLLRIIALEDQMNRRLSVRYKGLLEAAGVPGARKVNFIHRTVRDYLQWKGVHRLLARQDSQAATKASRALAMHAEYCSRSKSGRGFNSQDFAYFLVFARWAAAESGYFDWALFKKVEEHQTGAFDDSDPHILVKTVHYGFTAYLEYRLSQDRTLIHRLSKHLLRAAFDIQSWRVNSTFGIQSSCDTLSWLLHNGADPNVRTTNDTLFAQFLSETGAAARRSTKPWAYEQWKRSLSILLRHGAKFDEVFDDSRFIEALPQIGISKNGGIYDLADTVLLKGEPLRQGLHRHLDIYALFLENGLDPNRRIGSFTLWQMWLWYVDPSALSSMS</sequence>
<dbReference type="SUPFAM" id="SSF52540">
    <property type="entry name" value="P-loop containing nucleoside triphosphate hydrolases"/>
    <property type="match status" value="1"/>
</dbReference>
<keyword evidence="1" id="KW-0677">Repeat</keyword>
<dbReference type="InterPro" id="IPR007111">
    <property type="entry name" value="NACHT_NTPase"/>
</dbReference>
<accession>A0A6A6IMF4</accession>
<dbReference type="Pfam" id="PF25053">
    <property type="entry name" value="DUF7791"/>
    <property type="match status" value="1"/>
</dbReference>
<organism evidence="3 4">
    <name type="scientific">Trematosphaeria pertusa</name>
    <dbReference type="NCBI Taxonomy" id="390896"/>
    <lineage>
        <taxon>Eukaryota</taxon>
        <taxon>Fungi</taxon>
        <taxon>Dikarya</taxon>
        <taxon>Ascomycota</taxon>
        <taxon>Pezizomycotina</taxon>
        <taxon>Dothideomycetes</taxon>
        <taxon>Pleosporomycetidae</taxon>
        <taxon>Pleosporales</taxon>
        <taxon>Massarineae</taxon>
        <taxon>Trematosphaeriaceae</taxon>
        <taxon>Trematosphaeria</taxon>
    </lineage>
</organism>
<dbReference type="OrthoDB" id="443402at2759"/>
<reference evidence="3" key="1">
    <citation type="journal article" date="2020" name="Stud. Mycol.">
        <title>101 Dothideomycetes genomes: a test case for predicting lifestyles and emergence of pathogens.</title>
        <authorList>
            <person name="Haridas S."/>
            <person name="Albert R."/>
            <person name="Binder M."/>
            <person name="Bloem J."/>
            <person name="Labutti K."/>
            <person name="Salamov A."/>
            <person name="Andreopoulos B."/>
            <person name="Baker S."/>
            <person name="Barry K."/>
            <person name="Bills G."/>
            <person name="Bluhm B."/>
            <person name="Cannon C."/>
            <person name="Castanera R."/>
            <person name="Culley D."/>
            <person name="Daum C."/>
            <person name="Ezra D."/>
            <person name="Gonzalez J."/>
            <person name="Henrissat B."/>
            <person name="Kuo A."/>
            <person name="Liang C."/>
            <person name="Lipzen A."/>
            <person name="Lutzoni F."/>
            <person name="Magnuson J."/>
            <person name="Mondo S."/>
            <person name="Nolan M."/>
            <person name="Ohm R."/>
            <person name="Pangilinan J."/>
            <person name="Park H.-J."/>
            <person name="Ramirez L."/>
            <person name="Alfaro M."/>
            <person name="Sun H."/>
            <person name="Tritt A."/>
            <person name="Yoshinaga Y."/>
            <person name="Zwiers L.-H."/>
            <person name="Turgeon B."/>
            <person name="Goodwin S."/>
            <person name="Spatafora J."/>
            <person name="Crous P."/>
            <person name="Grigoriev I."/>
        </authorList>
    </citation>
    <scope>NUCLEOTIDE SEQUENCE</scope>
    <source>
        <strain evidence="3">CBS 122368</strain>
    </source>
</reference>
<dbReference type="RefSeq" id="XP_033685667.1">
    <property type="nucleotide sequence ID" value="XM_033821338.1"/>
</dbReference>
<dbReference type="PANTHER" id="PTHR10039:SF5">
    <property type="entry name" value="NACHT DOMAIN-CONTAINING PROTEIN"/>
    <property type="match status" value="1"/>
</dbReference>
<dbReference type="InterPro" id="IPR056884">
    <property type="entry name" value="NPHP3-like_N"/>
</dbReference>
<protein>
    <recommendedName>
        <fullName evidence="2">NACHT domain-containing protein</fullName>
    </recommendedName>
</protein>
<keyword evidence="4" id="KW-1185">Reference proteome</keyword>
<dbReference type="EMBL" id="ML987193">
    <property type="protein sequence ID" value="KAF2250663.1"/>
    <property type="molecule type" value="Genomic_DNA"/>
</dbReference>
<dbReference type="GeneID" id="54574668"/>
<feature type="domain" description="NACHT" evidence="2">
    <location>
        <begin position="85"/>
        <end position="235"/>
    </location>
</feature>
<evidence type="ECO:0000259" key="2">
    <source>
        <dbReference type="PROSITE" id="PS50837"/>
    </source>
</evidence>
<name>A0A6A6IMF4_9PLEO</name>
<dbReference type="AlphaFoldDB" id="A0A6A6IMF4"/>
<dbReference type="PROSITE" id="PS50837">
    <property type="entry name" value="NACHT"/>
    <property type="match status" value="1"/>
</dbReference>